<dbReference type="InterPro" id="IPR047650">
    <property type="entry name" value="Transpos_IS110"/>
</dbReference>
<dbReference type="EMBL" id="CP001034">
    <property type="protein sequence ID" value="ACB84618.1"/>
    <property type="molecule type" value="Genomic_DNA"/>
</dbReference>
<accession>B2A0Z5</accession>
<dbReference type="STRING" id="457570.Nther_1034"/>
<feature type="coiled-coil region" evidence="1">
    <location>
        <begin position="241"/>
        <end position="268"/>
    </location>
</feature>
<feature type="domain" description="Transposase IS110-like N-terminal" evidence="2">
    <location>
        <begin position="8"/>
        <end position="164"/>
    </location>
</feature>
<sequence length="402" mass="45340">MTDPVLSIDVSKENSTAALFLSQGNLKDKTFTFKHTHKELSEVLEILKSTEIETGSKAKVVLEATGNYSTPIVSFFETNGFKVISLNPIETHLQKNKAVRKVKTDAIDVVRIANVYYLKGDQLQFRMDDQARNLRTMCRQYDGICEVFSETQLKFRDFVEMVFPMYNGIFSDFCSKTSLNVLYHFPSPNAVLEASREEIIKALKLANMPKKWYQDKVDMLYNAARESLSVNLSQGPFEEAIKDYISILNNLRDNLTRMRDRMVKLARLSPQFELLLSIPGVGEVTAATILSEIGDVLNFPTVKQLVAFSGLDPSVFQSGRFKATKNKISKRGSNHLRKALYQATVAGIRKRKGKPVNPVIFEFYSKKLSEGKAPNVAIIAASNKLLRIIYGMLKSRTIFSTS</sequence>
<keyword evidence="5" id="KW-1185">Reference proteome</keyword>
<protein>
    <submittedName>
        <fullName evidence="4">Transposase IS116/IS110/IS902 family protein</fullName>
    </submittedName>
</protein>
<dbReference type="InParanoid" id="B2A0Z5"/>
<dbReference type="HOGENOM" id="CLU_036902_4_8_9"/>
<evidence type="ECO:0000313" key="4">
    <source>
        <dbReference type="EMBL" id="ACB84618.1"/>
    </source>
</evidence>
<evidence type="ECO:0000259" key="3">
    <source>
        <dbReference type="Pfam" id="PF02371"/>
    </source>
</evidence>
<dbReference type="KEGG" id="nth:Nther_1034"/>
<dbReference type="SUPFAM" id="SSF48150">
    <property type="entry name" value="DNA-glycosylase"/>
    <property type="match status" value="1"/>
</dbReference>
<dbReference type="Proteomes" id="UP000001683">
    <property type="component" value="Chromosome"/>
</dbReference>
<dbReference type="Pfam" id="PF02371">
    <property type="entry name" value="Transposase_20"/>
    <property type="match status" value="1"/>
</dbReference>
<dbReference type="InterPro" id="IPR003346">
    <property type="entry name" value="Transposase_20"/>
</dbReference>
<reference evidence="4 5" key="2">
    <citation type="journal article" date="2011" name="J. Bacteriol.">
        <title>Complete genome sequence of the anaerobic, halophilic alkalithermophile Natranaerobius thermophilus JW/NM-WN-LF.</title>
        <authorList>
            <person name="Zhao B."/>
            <person name="Mesbah N.M."/>
            <person name="Dalin E."/>
            <person name="Goodwin L."/>
            <person name="Nolan M."/>
            <person name="Pitluck S."/>
            <person name="Chertkov O."/>
            <person name="Brettin T.S."/>
            <person name="Han J."/>
            <person name="Larimer F.W."/>
            <person name="Land M.L."/>
            <person name="Hauser L."/>
            <person name="Kyrpides N."/>
            <person name="Wiegel J."/>
        </authorList>
    </citation>
    <scope>NUCLEOTIDE SEQUENCE [LARGE SCALE GENOMIC DNA]</scope>
    <source>
        <strain evidence="5">ATCC BAA-1301 / DSM 18059 / JW/NM-WN-LF</strain>
    </source>
</reference>
<evidence type="ECO:0000259" key="2">
    <source>
        <dbReference type="Pfam" id="PF01548"/>
    </source>
</evidence>
<proteinExistence type="predicted"/>
<dbReference type="InterPro" id="IPR011257">
    <property type="entry name" value="DNA_glycosylase"/>
</dbReference>
<reference evidence="4 5" key="1">
    <citation type="submission" date="2008-04" db="EMBL/GenBank/DDBJ databases">
        <title>Complete sequence of chromosome of Natranaerobius thermophilus JW/NM-WN-LF.</title>
        <authorList>
            <consortium name="US DOE Joint Genome Institute"/>
            <person name="Copeland A."/>
            <person name="Lucas S."/>
            <person name="Lapidus A."/>
            <person name="Glavina del Rio T."/>
            <person name="Dalin E."/>
            <person name="Tice H."/>
            <person name="Bruce D."/>
            <person name="Goodwin L."/>
            <person name="Pitluck S."/>
            <person name="Chertkov O."/>
            <person name="Brettin T."/>
            <person name="Detter J.C."/>
            <person name="Han C."/>
            <person name="Kuske C.R."/>
            <person name="Schmutz J."/>
            <person name="Larimer F."/>
            <person name="Land M."/>
            <person name="Hauser L."/>
            <person name="Kyrpides N."/>
            <person name="Lykidis A."/>
            <person name="Mesbah N.M."/>
            <person name="Wiegel J."/>
        </authorList>
    </citation>
    <scope>NUCLEOTIDE SEQUENCE [LARGE SCALE GENOMIC DNA]</scope>
    <source>
        <strain evidence="5">ATCC BAA-1301 / DSM 18059 / JW/NM-WN-LF</strain>
    </source>
</reference>
<dbReference type="Pfam" id="PF01548">
    <property type="entry name" value="DEDD_Tnp_IS110"/>
    <property type="match status" value="1"/>
</dbReference>
<dbReference type="GO" id="GO:0006281">
    <property type="term" value="P:DNA repair"/>
    <property type="evidence" value="ECO:0007669"/>
    <property type="project" value="InterPro"/>
</dbReference>
<dbReference type="GO" id="GO:0004803">
    <property type="term" value="F:transposase activity"/>
    <property type="evidence" value="ECO:0007669"/>
    <property type="project" value="InterPro"/>
</dbReference>
<dbReference type="OrthoDB" id="9811278at2"/>
<evidence type="ECO:0000256" key="1">
    <source>
        <dbReference type="SAM" id="Coils"/>
    </source>
</evidence>
<dbReference type="InterPro" id="IPR002525">
    <property type="entry name" value="Transp_IS110-like_N"/>
</dbReference>
<gene>
    <name evidence="4" type="ordered locus">Nther_1034</name>
</gene>
<evidence type="ECO:0000313" key="5">
    <source>
        <dbReference type="Proteomes" id="UP000001683"/>
    </source>
</evidence>
<dbReference type="GO" id="GO:0003677">
    <property type="term" value="F:DNA binding"/>
    <property type="evidence" value="ECO:0007669"/>
    <property type="project" value="InterPro"/>
</dbReference>
<keyword evidence="1" id="KW-0175">Coiled coil</keyword>
<organism evidence="4 5">
    <name type="scientific">Natranaerobius thermophilus (strain ATCC BAA-1301 / DSM 18059 / JW/NM-WN-LF)</name>
    <dbReference type="NCBI Taxonomy" id="457570"/>
    <lineage>
        <taxon>Bacteria</taxon>
        <taxon>Bacillati</taxon>
        <taxon>Bacillota</taxon>
        <taxon>Clostridia</taxon>
        <taxon>Natranaerobiales</taxon>
        <taxon>Natranaerobiaceae</taxon>
        <taxon>Natranaerobius</taxon>
    </lineage>
</organism>
<dbReference type="GO" id="GO:0006313">
    <property type="term" value="P:DNA transposition"/>
    <property type="evidence" value="ECO:0007669"/>
    <property type="project" value="InterPro"/>
</dbReference>
<dbReference type="NCBIfam" id="NF033542">
    <property type="entry name" value="transpos_IS110"/>
    <property type="match status" value="1"/>
</dbReference>
<dbReference type="PANTHER" id="PTHR33055">
    <property type="entry name" value="TRANSPOSASE FOR INSERTION SEQUENCE ELEMENT IS1111A"/>
    <property type="match status" value="1"/>
</dbReference>
<name>B2A0Z5_NATTJ</name>
<dbReference type="RefSeq" id="WP_012447495.1">
    <property type="nucleotide sequence ID" value="NC_010718.1"/>
</dbReference>
<dbReference type="AlphaFoldDB" id="B2A0Z5"/>
<dbReference type="eggNOG" id="COG3547">
    <property type="taxonomic scope" value="Bacteria"/>
</dbReference>
<dbReference type="PANTHER" id="PTHR33055:SF13">
    <property type="entry name" value="TRANSPOSASE"/>
    <property type="match status" value="1"/>
</dbReference>
<feature type="domain" description="Transposase IS116/IS110/IS902 C-terminal" evidence="3">
    <location>
        <begin position="273"/>
        <end position="351"/>
    </location>
</feature>